<accession>A0A8K0GZY3</accession>
<evidence type="ECO:0000259" key="8">
    <source>
        <dbReference type="PROSITE" id="PS50104"/>
    </source>
</evidence>
<dbReference type="Proteomes" id="UP000796880">
    <property type="component" value="Unassembled WGS sequence"/>
</dbReference>
<dbReference type="InterPro" id="IPR044974">
    <property type="entry name" value="Disease_R_plants"/>
</dbReference>
<evidence type="ECO:0000313" key="10">
    <source>
        <dbReference type="Proteomes" id="UP000796880"/>
    </source>
</evidence>
<dbReference type="PROSITE" id="PS51450">
    <property type="entry name" value="LRR"/>
    <property type="match status" value="1"/>
</dbReference>
<dbReference type="Gene3D" id="3.80.10.10">
    <property type="entry name" value="Ribonuclease Inhibitor"/>
    <property type="match status" value="2"/>
</dbReference>
<dbReference type="Pfam" id="PF23282">
    <property type="entry name" value="WHD_ROQ1"/>
    <property type="match status" value="1"/>
</dbReference>
<sequence>MASSSSSSKLPQTSYDVFLSFRGETRNNFTSHLYEALNQKGICTFLDDDGLERGKAISAELLKAIEDSRCSVVILSRDYASSRWCLDELHKILQCMKDLRQIVLPIFYHVDPSHVRKQIGSIGEAFQTHEQDLSDDLQKVQTWRNALTQVGNLAGYHLQDRDNEAKFIQDFIRGLSRKLEVPLSDISKGLVGMDSRLKELNLRVSKFSREDVGFIGVCGMGGLGKTTLARAYFDSISYQFEASSFLANVREVCERENNGLVKLQEQLISDILKGEHKVRNVYEGKGMIRKRLCDKKVLVILDDVDQLSQIKGLAEETNWFGSGSRIILTTRDQSLLISAYEEKEFIIVEVDKLKYTEALQLFSWKAFKNDCPSEDHRELSEKVVEYADGLPLALEVLGSFLRGKSINQWKSALDRLKEHPKKDIMKVLQISFDGLEEETEKDIFLDIACFFNGSEKDYIMKIMDCCGFFPEIGIRSLVDKSLLCMDHDNKLRMHDLLEEMGKEIVREKSRNEPGRRSRIWHSDDFYHVMNNDTGTEEVEAIVCHLMYFGENFNLRGFSNLKKLRLLITSSLHGQNFEYLSNELRFLEWSGFPFNSFPPSFQPHGLVELRLSYSDIKQLWNNSVKPFHNLKCIDLNGSIKFRNLEDFSLFPNLEKLILDGCKYLEEIHSSITSLKRLTLLSLQYCKCLKSLPTSMDGLESLKIINLLNCSSLGNLPEDFGCLNNLEELVMRDTSALRNISSIGDLKALKSLYCRRVFLRSNEWKSIFNTNVGNGSSVSSAGLYCLKKLELSMCDLHDGALPDDFGCLVSLEHLDLSDNHFSCLPASINRLSKLRHLYLRRCRELTSVGPELPDSLEMVRVDCCRELHTFLDPLSQCNLRCSASCLECFELHKKQGSKRTAITSLGRYLQNPPTPSKRLDIVLPGDEIPVWFSHQVSGSSSISLPLHPNWCSNKLMGFALSVCFTTRTLTDRNRSFALHERCYELFWQIKINEEDWGFGEVYCIGEYDIGHNHHVWLLYLPCEAYFHIEWQNKFGQIEFSFKTNTAGEESKEFKQCGVRLVYGQDVEELNLTARHEPIELPKLLPRYFADGDDSEEVSDADDSEDEDEVSEDEDEDFSGQEQRKSKDVEEVEDKEEDGEDKQIFMVEAEAEAMKIQS</sequence>
<evidence type="ECO:0000313" key="9">
    <source>
        <dbReference type="EMBL" id="KAF3443058.1"/>
    </source>
</evidence>
<dbReference type="AlphaFoldDB" id="A0A8K0GZY3"/>
<dbReference type="OrthoDB" id="1901675at2759"/>
<dbReference type="InterPro" id="IPR000157">
    <property type="entry name" value="TIR_dom"/>
</dbReference>
<dbReference type="Pfam" id="PF01582">
    <property type="entry name" value="TIR"/>
    <property type="match status" value="1"/>
</dbReference>
<comment type="catalytic activity">
    <reaction evidence="6">
        <text>NAD(+) + H2O = ADP-D-ribose + nicotinamide + H(+)</text>
        <dbReference type="Rhea" id="RHEA:16301"/>
        <dbReference type="ChEBI" id="CHEBI:15377"/>
        <dbReference type="ChEBI" id="CHEBI:15378"/>
        <dbReference type="ChEBI" id="CHEBI:17154"/>
        <dbReference type="ChEBI" id="CHEBI:57540"/>
        <dbReference type="ChEBI" id="CHEBI:57967"/>
        <dbReference type="EC" id="3.2.2.6"/>
    </reaction>
    <physiologicalReaction direction="left-to-right" evidence="6">
        <dbReference type="Rhea" id="RHEA:16302"/>
    </physiologicalReaction>
</comment>
<dbReference type="PANTHER" id="PTHR11017:SF527">
    <property type="entry name" value="TMV RESISTANCE PROTEIN N-LIKE"/>
    <property type="match status" value="1"/>
</dbReference>
<reference evidence="9" key="1">
    <citation type="submission" date="2020-03" db="EMBL/GenBank/DDBJ databases">
        <title>A high-quality chromosome-level genome assembly of a woody plant with both climbing and erect habits, Rhamnella rubrinervis.</title>
        <authorList>
            <person name="Lu Z."/>
            <person name="Yang Y."/>
            <person name="Zhu X."/>
            <person name="Sun Y."/>
        </authorList>
    </citation>
    <scope>NUCLEOTIDE SEQUENCE</scope>
    <source>
        <strain evidence="9">BYM</strain>
        <tissue evidence="9">Leaf</tissue>
    </source>
</reference>
<dbReference type="PANTHER" id="PTHR11017">
    <property type="entry name" value="LEUCINE-RICH REPEAT-CONTAINING PROTEIN"/>
    <property type="match status" value="1"/>
</dbReference>
<evidence type="ECO:0000256" key="2">
    <source>
        <dbReference type="ARBA" id="ARBA00022614"/>
    </source>
</evidence>
<dbReference type="InterPro" id="IPR027417">
    <property type="entry name" value="P-loop_NTPase"/>
</dbReference>
<evidence type="ECO:0000256" key="6">
    <source>
        <dbReference type="ARBA" id="ARBA00047304"/>
    </source>
</evidence>
<dbReference type="Gene3D" id="3.40.50.300">
    <property type="entry name" value="P-loop containing nucleotide triphosphate hydrolases"/>
    <property type="match status" value="1"/>
</dbReference>
<dbReference type="GO" id="GO:0007165">
    <property type="term" value="P:signal transduction"/>
    <property type="evidence" value="ECO:0007669"/>
    <property type="project" value="InterPro"/>
</dbReference>
<dbReference type="FunFam" id="3.40.50.10140:FF:000007">
    <property type="entry name" value="Disease resistance protein (TIR-NBS-LRR class)"/>
    <property type="match status" value="1"/>
</dbReference>
<feature type="compositionally biased region" description="Acidic residues" evidence="7">
    <location>
        <begin position="1127"/>
        <end position="1137"/>
    </location>
</feature>
<dbReference type="EMBL" id="VOIH02000007">
    <property type="protein sequence ID" value="KAF3443058.1"/>
    <property type="molecule type" value="Genomic_DNA"/>
</dbReference>
<dbReference type="Gene3D" id="1.10.8.430">
    <property type="entry name" value="Helical domain of apoptotic protease-activating factors"/>
    <property type="match status" value="1"/>
</dbReference>
<evidence type="ECO:0000256" key="4">
    <source>
        <dbReference type="ARBA" id="ARBA00022801"/>
    </source>
</evidence>
<dbReference type="SUPFAM" id="SSF52200">
    <property type="entry name" value="Toll/Interleukin receptor TIR domain"/>
    <property type="match status" value="1"/>
</dbReference>
<dbReference type="SUPFAM" id="SSF52540">
    <property type="entry name" value="P-loop containing nucleoside triphosphate hydrolases"/>
    <property type="match status" value="1"/>
</dbReference>
<evidence type="ECO:0000256" key="5">
    <source>
        <dbReference type="ARBA" id="ARBA00023027"/>
    </source>
</evidence>
<dbReference type="GO" id="GO:0061809">
    <property type="term" value="F:NAD+ nucleosidase activity, cyclic ADP-ribose generating"/>
    <property type="evidence" value="ECO:0007669"/>
    <property type="project" value="UniProtKB-EC"/>
</dbReference>
<dbReference type="InterPro" id="IPR002182">
    <property type="entry name" value="NB-ARC"/>
</dbReference>
<keyword evidence="2" id="KW-0433">Leucine-rich repeat</keyword>
<evidence type="ECO:0000256" key="7">
    <source>
        <dbReference type="SAM" id="MobiDB-lite"/>
    </source>
</evidence>
<name>A0A8K0GZY3_9ROSA</name>
<dbReference type="GO" id="GO:0043531">
    <property type="term" value="F:ADP binding"/>
    <property type="evidence" value="ECO:0007669"/>
    <property type="project" value="InterPro"/>
</dbReference>
<evidence type="ECO:0000256" key="3">
    <source>
        <dbReference type="ARBA" id="ARBA00022737"/>
    </source>
</evidence>
<dbReference type="FunFam" id="1.10.8.430:FF:000002">
    <property type="entry name" value="Disease resistance protein (TIR-NBS-LRR class)"/>
    <property type="match status" value="1"/>
</dbReference>
<evidence type="ECO:0000256" key="1">
    <source>
        <dbReference type="ARBA" id="ARBA00011982"/>
    </source>
</evidence>
<dbReference type="InterPro" id="IPR032675">
    <property type="entry name" value="LRR_dom_sf"/>
</dbReference>
<keyword evidence="4" id="KW-0378">Hydrolase</keyword>
<organism evidence="9 10">
    <name type="scientific">Rhamnella rubrinervis</name>
    <dbReference type="NCBI Taxonomy" id="2594499"/>
    <lineage>
        <taxon>Eukaryota</taxon>
        <taxon>Viridiplantae</taxon>
        <taxon>Streptophyta</taxon>
        <taxon>Embryophyta</taxon>
        <taxon>Tracheophyta</taxon>
        <taxon>Spermatophyta</taxon>
        <taxon>Magnoliopsida</taxon>
        <taxon>eudicotyledons</taxon>
        <taxon>Gunneridae</taxon>
        <taxon>Pentapetalae</taxon>
        <taxon>rosids</taxon>
        <taxon>fabids</taxon>
        <taxon>Rosales</taxon>
        <taxon>Rhamnaceae</taxon>
        <taxon>rhamnoid group</taxon>
        <taxon>Rhamneae</taxon>
        <taxon>Rhamnella</taxon>
    </lineage>
</organism>
<dbReference type="GO" id="GO:0006952">
    <property type="term" value="P:defense response"/>
    <property type="evidence" value="ECO:0007669"/>
    <property type="project" value="InterPro"/>
</dbReference>
<feature type="compositionally biased region" description="Acidic residues" evidence="7">
    <location>
        <begin position="1089"/>
        <end position="1116"/>
    </location>
</feature>
<feature type="domain" description="TIR" evidence="8">
    <location>
        <begin position="13"/>
        <end position="179"/>
    </location>
</feature>
<dbReference type="InterPro" id="IPR001611">
    <property type="entry name" value="Leu-rich_rpt"/>
</dbReference>
<dbReference type="Pfam" id="PF20160">
    <property type="entry name" value="C-JID"/>
    <property type="match status" value="1"/>
</dbReference>
<dbReference type="InterPro" id="IPR035897">
    <property type="entry name" value="Toll_tir_struct_dom_sf"/>
</dbReference>
<dbReference type="Pfam" id="PF00931">
    <property type="entry name" value="NB-ARC"/>
    <property type="match status" value="1"/>
</dbReference>
<dbReference type="PROSITE" id="PS50104">
    <property type="entry name" value="TIR"/>
    <property type="match status" value="1"/>
</dbReference>
<dbReference type="Gene3D" id="3.40.50.10140">
    <property type="entry name" value="Toll/interleukin-1 receptor homology (TIR) domain"/>
    <property type="match status" value="1"/>
</dbReference>
<dbReference type="InterPro" id="IPR045344">
    <property type="entry name" value="C-JID"/>
</dbReference>
<dbReference type="InterPro" id="IPR003591">
    <property type="entry name" value="Leu-rich_rpt_typical-subtyp"/>
</dbReference>
<protein>
    <recommendedName>
        <fullName evidence="1">ADP-ribosyl cyclase/cyclic ADP-ribose hydrolase</fullName>
        <ecNumber evidence="1">3.2.2.6</ecNumber>
    </recommendedName>
</protein>
<dbReference type="PRINTS" id="PR00364">
    <property type="entry name" value="DISEASERSIST"/>
</dbReference>
<dbReference type="SMART" id="SM00255">
    <property type="entry name" value="TIR"/>
    <property type="match status" value="1"/>
</dbReference>
<gene>
    <name evidence="9" type="ORF">FNV43_RR16979</name>
</gene>
<keyword evidence="5" id="KW-0520">NAD</keyword>
<dbReference type="EC" id="3.2.2.6" evidence="1"/>
<comment type="caution">
    <text evidence="9">The sequence shown here is derived from an EMBL/GenBank/DDBJ whole genome shotgun (WGS) entry which is preliminary data.</text>
</comment>
<proteinExistence type="predicted"/>
<dbReference type="SMART" id="SM00369">
    <property type="entry name" value="LRR_TYP"/>
    <property type="match status" value="1"/>
</dbReference>
<feature type="region of interest" description="Disordered" evidence="7">
    <location>
        <begin position="1089"/>
        <end position="1143"/>
    </location>
</feature>
<keyword evidence="3" id="KW-0677">Repeat</keyword>
<dbReference type="InterPro" id="IPR042197">
    <property type="entry name" value="Apaf_helical"/>
</dbReference>
<dbReference type="SUPFAM" id="SSF52058">
    <property type="entry name" value="L domain-like"/>
    <property type="match status" value="1"/>
</dbReference>
<dbReference type="InterPro" id="IPR058192">
    <property type="entry name" value="WHD_ROQ1-like"/>
</dbReference>
<keyword evidence="10" id="KW-1185">Reference proteome</keyword>